<accession>H5UYX0</accession>
<dbReference type="Proteomes" id="UP000010297">
    <property type="component" value="Unassembled WGS sequence"/>
</dbReference>
<gene>
    <name evidence="1" type="ORF">EH105704_01_01290</name>
</gene>
<name>H5UYX0_ATLHE</name>
<protein>
    <recommendedName>
        <fullName evidence="3">Prophage protein</fullName>
    </recommendedName>
</protein>
<dbReference type="EMBL" id="BAFF01000001">
    <property type="protein sequence ID" value="GAB50124.1"/>
    <property type="molecule type" value="Genomic_DNA"/>
</dbReference>
<dbReference type="RefSeq" id="WP_002433777.1">
    <property type="nucleotide sequence ID" value="NZ_BAFF01000001.1"/>
</dbReference>
<organism evidence="1 2">
    <name type="scientific">Atlantibacter hermannii NBRC 105704</name>
    <dbReference type="NCBI Taxonomy" id="1115512"/>
    <lineage>
        <taxon>Bacteria</taxon>
        <taxon>Pseudomonadati</taxon>
        <taxon>Pseudomonadota</taxon>
        <taxon>Gammaproteobacteria</taxon>
        <taxon>Enterobacterales</taxon>
        <taxon>Enterobacteriaceae</taxon>
        <taxon>Atlantibacter</taxon>
    </lineage>
</organism>
<dbReference type="GeneID" id="92828763"/>
<dbReference type="AlphaFoldDB" id="H5UYX0"/>
<reference evidence="1 2" key="1">
    <citation type="submission" date="2012-02" db="EMBL/GenBank/DDBJ databases">
        <title>Whole genome shotgun sequence of Escherichia hermannii NBRC 105704.</title>
        <authorList>
            <person name="Yoshida I."/>
            <person name="Hosoyama A."/>
            <person name="Tsuchikane K."/>
            <person name="Katsumata H."/>
            <person name="Yamazaki S."/>
            <person name="Fujita N."/>
        </authorList>
    </citation>
    <scope>NUCLEOTIDE SEQUENCE [LARGE SCALE GENOMIC DNA]</scope>
    <source>
        <strain evidence="1 2">NBRC 105704</strain>
    </source>
</reference>
<sequence>MTLNDIRNMVDRYTEAELTVLQGKSITFNGQQMTMENLSEIRKGRQEWERKLASATAAAAGRGSGGFKLARFPR</sequence>
<dbReference type="eggNOG" id="ENOG5033D2C">
    <property type="taxonomic scope" value="Bacteria"/>
</dbReference>
<evidence type="ECO:0000313" key="2">
    <source>
        <dbReference type="Proteomes" id="UP000010297"/>
    </source>
</evidence>
<evidence type="ECO:0000313" key="1">
    <source>
        <dbReference type="EMBL" id="GAB50124.1"/>
    </source>
</evidence>
<proteinExistence type="predicted"/>
<keyword evidence="2" id="KW-1185">Reference proteome</keyword>
<evidence type="ECO:0008006" key="3">
    <source>
        <dbReference type="Google" id="ProtNLM"/>
    </source>
</evidence>
<comment type="caution">
    <text evidence="1">The sequence shown here is derived from an EMBL/GenBank/DDBJ whole genome shotgun (WGS) entry which is preliminary data.</text>
</comment>